<dbReference type="Pfam" id="PF02458">
    <property type="entry name" value="Transferase"/>
    <property type="match status" value="2"/>
</dbReference>
<reference evidence="3" key="2">
    <citation type="submission" date="2023-06" db="EMBL/GenBank/DDBJ databases">
        <authorList>
            <person name="Kobayashi Y."/>
            <person name="Kayamori A."/>
            <person name="Aoki K."/>
            <person name="Shiwa Y."/>
            <person name="Fujita N."/>
            <person name="Sugita T."/>
            <person name="Iwasaki W."/>
            <person name="Tanaka N."/>
            <person name="Takashima M."/>
        </authorList>
    </citation>
    <scope>NUCLEOTIDE SEQUENCE</scope>
    <source>
        <strain evidence="3">HIS016</strain>
    </source>
</reference>
<name>A0AAD3TPN4_9TREE</name>
<keyword evidence="1" id="KW-0808">Transferase</keyword>
<dbReference type="InterPro" id="IPR050317">
    <property type="entry name" value="Plant_Fungal_Acyltransferase"/>
</dbReference>
<keyword evidence="4" id="KW-1185">Reference proteome</keyword>
<evidence type="ECO:0008006" key="5">
    <source>
        <dbReference type="Google" id="ProtNLM"/>
    </source>
</evidence>
<dbReference type="Proteomes" id="UP001222932">
    <property type="component" value="Unassembled WGS sequence"/>
</dbReference>
<dbReference type="PANTHER" id="PTHR31642">
    <property type="entry name" value="TRICHOTHECENE 3-O-ACETYLTRANSFERASE"/>
    <property type="match status" value="1"/>
</dbReference>
<sequence>MAQLRQTSQHPLHPRPCRSGLTPVSITDSALAELTPTAAAWFFSAPVSGTYDPSLLARALEATLSIYPQLSGKLSLSPNESKAYPPHTQRYGRVWVRWGAYTPGLLLTQAAYDGPLHPTLPTLASVMPDTRSLVRLRPCALGPARPGPATVAQITTFACGGVALALAVQHALLDAHALAYVLRDWGAIHASMVCGAPPPEITRSYAPMDLDALANPDSPHAGLEALSATVPQLRLDFWAYDPASAADQGPGWFTRPRAPPPEVDGADEAAGRPRGPRAPFETWDPAAPVGQAVLDLSAADVARLAAPGASALDSVLGAVWAAVVRARPTAPHQTVWMHGCVGLRGRLGLPDDFQGAPLINVSAGLAASDLLAERGVGARTVRASINTVTKESAEAVLHHMAHALDPAREWNVFVGSQNILSTSWLGIGAYEVDFGFGTPERMLPYLPPVDGIVVVAEAKVANRQHGARGGVSLLLILREDVLARVLADPQLVGEK</sequence>
<dbReference type="Gene3D" id="3.30.559.10">
    <property type="entry name" value="Chloramphenicol acetyltransferase-like domain"/>
    <property type="match status" value="2"/>
</dbReference>
<evidence type="ECO:0000256" key="2">
    <source>
        <dbReference type="SAM" id="MobiDB-lite"/>
    </source>
</evidence>
<proteinExistence type="predicted"/>
<dbReference type="AlphaFoldDB" id="A0AAD3TPN4"/>
<feature type="region of interest" description="Disordered" evidence="2">
    <location>
        <begin position="1"/>
        <end position="20"/>
    </location>
</feature>
<evidence type="ECO:0000313" key="4">
    <source>
        <dbReference type="Proteomes" id="UP001222932"/>
    </source>
</evidence>
<dbReference type="EMBL" id="BTCM01000001">
    <property type="protein sequence ID" value="GMK54378.1"/>
    <property type="molecule type" value="Genomic_DNA"/>
</dbReference>
<comment type="caution">
    <text evidence="3">The sequence shown here is derived from an EMBL/GenBank/DDBJ whole genome shotgun (WGS) entry which is preliminary data.</text>
</comment>
<gene>
    <name evidence="3" type="ORF">CspeluHIS016_0109640</name>
</gene>
<reference evidence="3" key="1">
    <citation type="journal article" date="2023" name="BMC Genomics">
        <title>Chromosome-level genome assemblies of Cutaneotrichosporon spp. (Trichosporonales, Basidiomycota) reveal imbalanced evolution between nucleotide sequences and chromosome synteny.</title>
        <authorList>
            <person name="Kobayashi Y."/>
            <person name="Kayamori A."/>
            <person name="Aoki K."/>
            <person name="Shiwa Y."/>
            <person name="Matsutani M."/>
            <person name="Fujita N."/>
            <person name="Sugita T."/>
            <person name="Iwasaki W."/>
            <person name="Tanaka N."/>
            <person name="Takashima M."/>
        </authorList>
    </citation>
    <scope>NUCLEOTIDE SEQUENCE</scope>
    <source>
        <strain evidence="3">HIS016</strain>
    </source>
</reference>
<evidence type="ECO:0000256" key="1">
    <source>
        <dbReference type="ARBA" id="ARBA00022679"/>
    </source>
</evidence>
<feature type="compositionally biased region" description="Polar residues" evidence="2">
    <location>
        <begin position="1"/>
        <end position="10"/>
    </location>
</feature>
<dbReference type="PANTHER" id="PTHR31642:SF310">
    <property type="entry name" value="FATTY ALCOHOL:CAFFEOYL-COA ACYLTRANSFERASE"/>
    <property type="match status" value="1"/>
</dbReference>
<dbReference type="InterPro" id="IPR023213">
    <property type="entry name" value="CAT-like_dom_sf"/>
</dbReference>
<protein>
    <recommendedName>
        <fullName evidence="5">Transferase</fullName>
    </recommendedName>
</protein>
<accession>A0AAD3TPN4</accession>
<dbReference type="GO" id="GO:0044550">
    <property type="term" value="P:secondary metabolite biosynthetic process"/>
    <property type="evidence" value="ECO:0007669"/>
    <property type="project" value="TreeGrafter"/>
</dbReference>
<feature type="region of interest" description="Disordered" evidence="2">
    <location>
        <begin position="255"/>
        <end position="280"/>
    </location>
</feature>
<organism evidence="3 4">
    <name type="scientific">Cutaneotrichosporon spelunceum</name>
    <dbReference type="NCBI Taxonomy" id="1672016"/>
    <lineage>
        <taxon>Eukaryota</taxon>
        <taxon>Fungi</taxon>
        <taxon>Dikarya</taxon>
        <taxon>Basidiomycota</taxon>
        <taxon>Agaricomycotina</taxon>
        <taxon>Tremellomycetes</taxon>
        <taxon>Trichosporonales</taxon>
        <taxon>Trichosporonaceae</taxon>
        <taxon>Cutaneotrichosporon</taxon>
    </lineage>
</organism>
<dbReference type="GO" id="GO:0016747">
    <property type="term" value="F:acyltransferase activity, transferring groups other than amino-acyl groups"/>
    <property type="evidence" value="ECO:0007669"/>
    <property type="project" value="TreeGrafter"/>
</dbReference>
<evidence type="ECO:0000313" key="3">
    <source>
        <dbReference type="EMBL" id="GMK54378.1"/>
    </source>
</evidence>